<proteinExistence type="predicted"/>
<sequence length="201" mass="21398">MPLPLSPAELAWYVTGRFYRRADGLLADYGYFLHLSGIDAPLFAGKVAEGNAYFTFAAQPFRSGSAVNGALQLGLDRVGEFSVYLQREPAGDFDDPASFARGERIAVFRRTGLVVGTTVEASLGGAPGAVFADNVFSARLIESRPFRFGGHSYDLAEILGRGVTQFGTAANVPVPVPITPAPPHYDLILPFTGSAIALART</sequence>
<reference evidence="1" key="1">
    <citation type="submission" date="2024-06" db="EMBL/GenBank/DDBJ databases">
        <authorList>
            <person name="Li S."/>
        </authorList>
    </citation>
    <scope>NUCLEOTIDE SEQUENCE</scope>
    <source>
        <strain evidence="1">SR10</strain>
    </source>
</reference>
<name>A0AAU8MQM4_9GAMM</name>
<evidence type="ECO:0000313" key="1">
    <source>
        <dbReference type="EMBL" id="XCO73857.1"/>
    </source>
</evidence>
<dbReference type="AlphaFoldDB" id="A0AAU8MQM4"/>
<dbReference type="EMBL" id="CP159925">
    <property type="protein sequence ID" value="XCO73857.1"/>
    <property type="molecule type" value="Genomic_DNA"/>
</dbReference>
<dbReference type="RefSeq" id="WP_064750040.1">
    <property type="nucleotide sequence ID" value="NZ_CP159925.1"/>
</dbReference>
<organism evidence="1">
    <name type="scientific">Lysobacter firmicutimachus</name>
    <dbReference type="NCBI Taxonomy" id="1792846"/>
    <lineage>
        <taxon>Bacteria</taxon>
        <taxon>Pseudomonadati</taxon>
        <taxon>Pseudomonadota</taxon>
        <taxon>Gammaproteobacteria</taxon>
        <taxon>Lysobacterales</taxon>
        <taxon>Lysobacteraceae</taxon>
        <taxon>Lysobacter</taxon>
    </lineage>
</organism>
<protein>
    <submittedName>
        <fullName evidence="1">Uncharacterized protein</fullName>
    </submittedName>
</protein>
<accession>A0AAU8MQM4</accession>
<gene>
    <name evidence="1" type="ORF">ABU614_15865</name>
</gene>